<accession>A0A382K9A5</accession>
<dbReference type="InterPro" id="IPR037099">
    <property type="entry name" value="Fum_R/Succ_DH_flav-like_C_sf"/>
</dbReference>
<dbReference type="GO" id="GO:0016491">
    <property type="term" value="F:oxidoreductase activity"/>
    <property type="evidence" value="ECO:0007669"/>
    <property type="project" value="InterPro"/>
</dbReference>
<sequence length="88" mass="10712">LKEDSEHIGAEDLHQLQRTWEFRHRRLTSESVMQHTLFRKETRWPGYYYRGDHMKLDDDNWHCFTLSQYDAESGNWAMEKAPVYHIKG</sequence>
<dbReference type="InterPro" id="IPR015939">
    <property type="entry name" value="Fum_Rdtase/Succ_DH_flav-like_C"/>
</dbReference>
<dbReference type="AlphaFoldDB" id="A0A382K9A5"/>
<proteinExistence type="predicted"/>
<reference evidence="2" key="1">
    <citation type="submission" date="2018-05" db="EMBL/GenBank/DDBJ databases">
        <authorList>
            <person name="Lanie J.A."/>
            <person name="Ng W.-L."/>
            <person name="Kazmierczak K.M."/>
            <person name="Andrzejewski T.M."/>
            <person name="Davidsen T.M."/>
            <person name="Wayne K.J."/>
            <person name="Tettelin H."/>
            <person name="Glass J.I."/>
            <person name="Rusch D."/>
            <person name="Podicherti R."/>
            <person name="Tsui H.-C.T."/>
            <person name="Winkler M.E."/>
        </authorList>
    </citation>
    <scope>NUCLEOTIDE SEQUENCE</scope>
</reference>
<feature type="non-terminal residue" evidence="2">
    <location>
        <position position="1"/>
    </location>
</feature>
<feature type="domain" description="Fumarate reductase/succinate dehydrogenase flavoprotein-like C-terminal" evidence="1">
    <location>
        <begin position="15"/>
        <end position="83"/>
    </location>
</feature>
<dbReference type="InterPro" id="IPR036188">
    <property type="entry name" value="FAD/NAD-bd_sf"/>
</dbReference>
<organism evidence="2">
    <name type="scientific">marine metagenome</name>
    <dbReference type="NCBI Taxonomy" id="408172"/>
    <lineage>
        <taxon>unclassified sequences</taxon>
        <taxon>metagenomes</taxon>
        <taxon>ecological metagenomes</taxon>
    </lineage>
</organism>
<dbReference type="Gene3D" id="3.50.50.60">
    <property type="entry name" value="FAD/NAD(P)-binding domain"/>
    <property type="match status" value="1"/>
</dbReference>
<dbReference type="SUPFAM" id="SSF46977">
    <property type="entry name" value="Succinate dehydrogenase/fumarate reductase flavoprotein C-terminal domain"/>
    <property type="match status" value="1"/>
</dbReference>
<evidence type="ECO:0000259" key="1">
    <source>
        <dbReference type="Pfam" id="PF02910"/>
    </source>
</evidence>
<dbReference type="Pfam" id="PF02910">
    <property type="entry name" value="Succ_DH_flav_C"/>
    <property type="match status" value="1"/>
</dbReference>
<name>A0A382K9A5_9ZZZZ</name>
<gene>
    <name evidence="2" type="ORF">METZ01_LOCUS273633</name>
</gene>
<dbReference type="EMBL" id="UINC01079098">
    <property type="protein sequence ID" value="SVC20779.1"/>
    <property type="molecule type" value="Genomic_DNA"/>
</dbReference>
<evidence type="ECO:0000313" key="2">
    <source>
        <dbReference type="EMBL" id="SVC20779.1"/>
    </source>
</evidence>
<protein>
    <recommendedName>
        <fullName evidence="1">Fumarate reductase/succinate dehydrogenase flavoprotein-like C-terminal domain-containing protein</fullName>
    </recommendedName>
</protein>